<keyword evidence="1" id="KW-0812">Transmembrane</keyword>
<dbReference type="OrthoDB" id="9811800at2"/>
<organism evidence="3 4">
    <name type="scientific">Hallerella succinigenes</name>
    <dbReference type="NCBI Taxonomy" id="1896222"/>
    <lineage>
        <taxon>Bacteria</taxon>
        <taxon>Pseudomonadati</taxon>
        <taxon>Fibrobacterota</taxon>
        <taxon>Fibrobacteria</taxon>
        <taxon>Fibrobacterales</taxon>
        <taxon>Fibrobacteraceae</taxon>
        <taxon>Hallerella</taxon>
    </lineage>
</organism>
<name>A0A2M9A5B2_9BACT</name>
<comment type="caution">
    <text evidence="3">The sequence shown here is derived from an EMBL/GenBank/DDBJ whole genome shotgun (WGS) entry which is preliminary data.</text>
</comment>
<dbReference type="Proteomes" id="UP000231134">
    <property type="component" value="Unassembled WGS sequence"/>
</dbReference>
<dbReference type="InterPro" id="IPR029058">
    <property type="entry name" value="AB_hydrolase_fold"/>
</dbReference>
<keyword evidence="1" id="KW-0472">Membrane</keyword>
<dbReference type="Pfam" id="PF12697">
    <property type="entry name" value="Abhydrolase_6"/>
    <property type="match status" value="1"/>
</dbReference>
<sequence length="254" mass="28197">MNALKNILFKILRLIGIFALIYVCLLLYMVMSERRLAFPRAEIDDASESALRDNAVLCHVENDKKLQGWILNDSLPTTALYFADRGEDAATFLANAKRISGFRLVTFNYRGSAGSEGTPGEKYYDSDIRAMVGCAHSNDLIFIGHGTGAIAAYNSFASGLGKGALLVDPAESFSSALSARYRIFFPKFLSRTHSRMIFSDEQSNPATVIADDPRRGELVRNLLNKHSKKFTLVEREGNSLLEVMQAELTKIKTK</sequence>
<accession>A0A2M9A5B2</accession>
<feature type="transmembrane region" description="Helical" evidence="1">
    <location>
        <begin position="12"/>
        <end position="31"/>
    </location>
</feature>
<gene>
    <name evidence="3" type="ORF">BGX16_0856</name>
</gene>
<feature type="domain" description="AB hydrolase-1" evidence="2">
    <location>
        <begin position="92"/>
        <end position="213"/>
    </location>
</feature>
<proteinExistence type="predicted"/>
<dbReference type="InterPro" id="IPR000073">
    <property type="entry name" value="AB_hydrolase_1"/>
</dbReference>
<dbReference type="AlphaFoldDB" id="A0A2M9A5B2"/>
<keyword evidence="1" id="KW-1133">Transmembrane helix</keyword>
<evidence type="ECO:0000259" key="2">
    <source>
        <dbReference type="Pfam" id="PF12697"/>
    </source>
</evidence>
<dbReference type="SUPFAM" id="SSF53474">
    <property type="entry name" value="alpha/beta-Hydrolases"/>
    <property type="match status" value="1"/>
</dbReference>
<evidence type="ECO:0000313" key="3">
    <source>
        <dbReference type="EMBL" id="PJJ40904.1"/>
    </source>
</evidence>
<dbReference type="EMBL" id="PGEX01000001">
    <property type="protein sequence ID" value="PJJ40904.1"/>
    <property type="molecule type" value="Genomic_DNA"/>
</dbReference>
<keyword evidence="4" id="KW-1185">Reference proteome</keyword>
<dbReference type="Gene3D" id="3.40.50.1820">
    <property type="entry name" value="alpha/beta hydrolase"/>
    <property type="match status" value="1"/>
</dbReference>
<evidence type="ECO:0000313" key="4">
    <source>
        <dbReference type="Proteomes" id="UP000231134"/>
    </source>
</evidence>
<protein>
    <recommendedName>
        <fullName evidence="2">AB hydrolase-1 domain-containing protein</fullName>
    </recommendedName>
</protein>
<dbReference type="RefSeq" id="WP_100424937.1">
    <property type="nucleotide sequence ID" value="NZ_JAQXKX010000050.1"/>
</dbReference>
<evidence type="ECO:0000256" key="1">
    <source>
        <dbReference type="SAM" id="Phobius"/>
    </source>
</evidence>
<reference evidence="3 4" key="1">
    <citation type="submission" date="2017-11" db="EMBL/GenBank/DDBJ databases">
        <title>Animal gut microbial communities from fecal samples from Wisconsin, USA.</title>
        <authorList>
            <person name="Neumann A."/>
        </authorList>
    </citation>
    <scope>NUCLEOTIDE SEQUENCE [LARGE SCALE GENOMIC DNA]</scope>
    <source>
        <strain evidence="3 4">UWS3</strain>
    </source>
</reference>